<evidence type="ECO:0000259" key="5">
    <source>
        <dbReference type="Pfam" id="PF13087"/>
    </source>
</evidence>
<dbReference type="GO" id="GO:0043139">
    <property type="term" value="F:5'-3' DNA helicase activity"/>
    <property type="evidence" value="ECO:0007669"/>
    <property type="project" value="TreeGrafter"/>
</dbReference>
<evidence type="ECO:0000313" key="7">
    <source>
        <dbReference type="Proteomes" id="UP000240493"/>
    </source>
</evidence>
<evidence type="ECO:0000256" key="3">
    <source>
        <dbReference type="ARBA" id="ARBA00022806"/>
    </source>
</evidence>
<organism evidence="6 7">
    <name type="scientific">Trichoderma asperellum (strain ATCC 204424 / CBS 433.97 / NBRC 101777)</name>
    <dbReference type="NCBI Taxonomy" id="1042311"/>
    <lineage>
        <taxon>Eukaryota</taxon>
        <taxon>Fungi</taxon>
        <taxon>Dikarya</taxon>
        <taxon>Ascomycota</taxon>
        <taxon>Pezizomycotina</taxon>
        <taxon>Sordariomycetes</taxon>
        <taxon>Hypocreomycetidae</taxon>
        <taxon>Hypocreales</taxon>
        <taxon>Hypocreaceae</taxon>
        <taxon>Trichoderma</taxon>
    </lineage>
</organism>
<keyword evidence="7" id="KW-1185">Reference proteome</keyword>
<reference evidence="6 7" key="1">
    <citation type="submission" date="2016-07" db="EMBL/GenBank/DDBJ databases">
        <title>Multiple horizontal gene transfer events from other fungi enriched the ability of initially mycotrophic Trichoderma (Ascomycota) to feed on dead plant biomass.</title>
        <authorList>
            <consortium name="DOE Joint Genome Institute"/>
            <person name="Aerts A."/>
            <person name="Atanasova L."/>
            <person name="Chenthamara K."/>
            <person name="Zhang J."/>
            <person name="Grujic M."/>
            <person name="Henrissat B."/>
            <person name="Kuo A."/>
            <person name="Salamov A."/>
            <person name="Lipzen A."/>
            <person name="Labutti K."/>
            <person name="Barry K."/>
            <person name="Miao Y."/>
            <person name="Rahimi M.J."/>
            <person name="Shen Q."/>
            <person name="Grigoriev I.V."/>
            <person name="Kubicek C.P."/>
            <person name="Druzhinina I.S."/>
        </authorList>
    </citation>
    <scope>NUCLEOTIDE SEQUENCE [LARGE SCALE GENOMIC DNA]</scope>
    <source>
        <strain evidence="6 7">CBS 433.97</strain>
    </source>
</reference>
<evidence type="ECO:0000313" key="6">
    <source>
        <dbReference type="EMBL" id="PTB37353.1"/>
    </source>
</evidence>
<dbReference type="CDD" id="cd18808">
    <property type="entry name" value="SF1_C_Upf1"/>
    <property type="match status" value="1"/>
</dbReference>
<dbReference type="SUPFAM" id="SSF52540">
    <property type="entry name" value="P-loop containing nucleoside triphosphate hydrolases"/>
    <property type="match status" value="1"/>
</dbReference>
<dbReference type="Pfam" id="PF13087">
    <property type="entry name" value="AAA_12"/>
    <property type="match status" value="1"/>
</dbReference>
<feature type="domain" description="DNA2/NAM7 helicase-like C-terminal" evidence="5">
    <location>
        <begin position="770"/>
        <end position="898"/>
    </location>
</feature>
<dbReference type="InterPro" id="IPR041679">
    <property type="entry name" value="DNA2/NAM7-like_C"/>
</dbReference>
<dbReference type="InterPro" id="IPR027417">
    <property type="entry name" value="P-loop_NTPase"/>
</dbReference>
<keyword evidence="1" id="KW-0547">Nucleotide-binding</keyword>
<protein>
    <recommendedName>
        <fullName evidence="5">DNA2/NAM7 helicase-like C-terminal domain-containing protein</fullName>
    </recommendedName>
</protein>
<proteinExistence type="predicted"/>
<dbReference type="PANTHER" id="PTHR43788:SF8">
    <property type="entry name" value="DNA-BINDING PROTEIN SMUBP-2"/>
    <property type="match status" value="1"/>
</dbReference>
<evidence type="ECO:0000256" key="4">
    <source>
        <dbReference type="ARBA" id="ARBA00022840"/>
    </source>
</evidence>
<dbReference type="AlphaFoldDB" id="A0A2T3YXR1"/>
<dbReference type="InterPro" id="IPR050534">
    <property type="entry name" value="Coronavir_polyprotein_1ab"/>
</dbReference>
<keyword evidence="3" id="KW-0347">Helicase</keyword>
<accession>A0A2T3YXR1</accession>
<dbReference type="EMBL" id="KZ679268">
    <property type="protein sequence ID" value="PTB37353.1"/>
    <property type="molecule type" value="Genomic_DNA"/>
</dbReference>
<keyword evidence="4" id="KW-0067">ATP-binding</keyword>
<dbReference type="Proteomes" id="UP000240493">
    <property type="component" value="Unassembled WGS sequence"/>
</dbReference>
<dbReference type="Gene3D" id="3.40.50.300">
    <property type="entry name" value="P-loop containing nucleotide triphosphate hydrolases"/>
    <property type="match status" value="2"/>
</dbReference>
<name>A0A2T3YXR1_TRIA4</name>
<dbReference type="PANTHER" id="PTHR43788">
    <property type="entry name" value="DNA2/NAM7 HELICASE FAMILY MEMBER"/>
    <property type="match status" value="1"/>
</dbReference>
<evidence type="ECO:0000256" key="2">
    <source>
        <dbReference type="ARBA" id="ARBA00022801"/>
    </source>
</evidence>
<gene>
    <name evidence="6" type="ORF">M441DRAFT_40099</name>
</gene>
<dbReference type="GO" id="GO:0016787">
    <property type="term" value="F:hydrolase activity"/>
    <property type="evidence" value="ECO:0007669"/>
    <property type="project" value="UniProtKB-KW"/>
</dbReference>
<dbReference type="InterPro" id="IPR047187">
    <property type="entry name" value="SF1_C_Upf1"/>
</dbReference>
<dbReference type="GO" id="GO:0005524">
    <property type="term" value="F:ATP binding"/>
    <property type="evidence" value="ECO:0007669"/>
    <property type="project" value="UniProtKB-KW"/>
</dbReference>
<dbReference type="STRING" id="1042311.A0A2T3YXR1"/>
<keyword evidence="2" id="KW-0378">Hydrolase</keyword>
<evidence type="ECO:0000256" key="1">
    <source>
        <dbReference type="ARBA" id="ARBA00022741"/>
    </source>
</evidence>
<dbReference type="OrthoDB" id="4898452at2759"/>
<sequence length="961" mass="107159">MLIDGHILGGAGLGVDSYISTTIQIHREVDATSVVRFSINIPFGSSNEDDGFGVCHTVNRQNNSIPPTDSYRLVIKFPTSPKLDFTVKPADDSLRKLLPATDKKLSSLVIHLTGYLEVEGFGMPFANRGHPSEGVVSDDKCIKGSITLMGMIRRLKFHFIVASHESVLFHQLDAGIPAPFRYPYGEEHHCSEERYDQMLPKTKGHQFKPSWSFDNDNEHLAALTQSQVQDVMWIHKTSQKIAETKFPAYFIKPLNCPPEDYSLFHVILPLGQNFFLQHEDAWRVLTKSGYLKLRLFDNEEDKNPAKWDARIQEGFKTLDTLHDHPVDKFDLVLQVRRPKSTQPARRPYFEVKVFEDRIAANVALRKGKENWTCVSLDFEDQLRDYIPKVDAVNELRPQAQPTNPIACGIPEDVVDAAAKTDGRLPISPDLKFKMDLHRDMLRGKGFWKTLVSGTVNAAEDADQALDKFREPDITQGIVVALFKEVLLEDRHRLMKYLSELYLGLGLITAGPGFGKTAALAIAALAMLTTLKRVFATAPTNVAADNFAERLDRISQRVTARLNEGKSADDMTRVRSALVLRGCKPDEEVDAFFNTLKDPQLGDKAGPNNNWGIGPKWRLHLSPSVWLLMVLRSPAVRPLSANDPLAIHEMQAKMDSKLTYARFRDVATGAITWQEHEKEDMVEPRLVAEMLNTILRNADIVCTTPAISCQPPFKWWKEQNAQGIVVMISSSFTDGPGSIIANHSIGQTLENYLKTRFPQLKSARAGALQEVFIHCPGTVCVIDEVTKSKRNQEQVNRALGFLGDLVKTIGIPASSIAVISHYKANVELFERCRKDPQHSAPLVDMPPAATVDSFQGREADIMVVILGTTKEVGPGFTVDKNRLNVMFSRQRSGMLIFGDIGVLGRVNEQPKAAAARGRAQGRGGKGRMTVTIGDTKNFVKRGMLNNVLDGWSESGRVVEVRK</sequence>